<evidence type="ECO:0000256" key="2">
    <source>
        <dbReference type="ARBA" id="ARBA00022670"/>
    </source>
</evidence>
<evidence type="ECO:0000313" key="6">
    <source>
        <dbReference type="Proteomes" id="UP001632038"/>
    </source>
</evidence>
<organism evidence="5 6">
    <name type="scientific">Castilleja foliolosa</name>
    <dbReference type="NCBI Taxonomy" id="1961234"/>
    <lineage>
        <taxon>Eukaryota</taxon>
        <taxon>Viridiplantae</taxon>
        <taxon>Streptophyta</taxon>
        <taxon>Embryophyta</taxon>
        <taxon>Tracheophyta</taxon>
        <taxon>Spermatophyta</taxon>
        <taxon>Magnoliopsida</taxon>
        <taxon>eudicotyledons</taxon>
        <taxon>Gunneridae</taxon>
        <taxon>Pentapetalae</taxon>
        <taxon>asterids</taxon>
        <taxon>lamiids</taxon>
        <taxon>Lamiales</taxon>
        <taxon>Orobanchaceae</taxon>
        <taxon>Pedicularideae</taxon>
        <taxon>Castillejinae</taxon>
        <taxon>Castilleja</taxon>
    </lineage>
</organism>
<dbReference type="Proteomes" id="UP001632038">
    <property type="component" value="Unassembled WGS sequence"/>
</dbReference>
<reference evidence="6" key="1">
    <citation type="journal article" date="2024" name="IScience">
        <title>Strigolactones Initiate the Formation of Haustorium-like Structures in Castilleja.</title>
        <authorList>
            <person name="Buerger M."/>
            <person name="Peterson D."/>
            <person name="Chory J."/>
        </authorList>
    </citation>
    <scope>NUCLEOTIDE SEQUENCE [LARGE SCALE GENOMIC DNA]</scope>
</reference>
<evidence type="ECO:0000256" key="1">
    <source>
        <dbReference type="ARBA" id="ARBA00005234"/>
    </source>
</evidence>
<gene>
    <name evidence="5" type="ORF">CASFOL_037104</name>
</gene>
<dbReference type="GO" id="GO:0006508">
    <property type="term" value="P:proteolysis"/>
    <property type="evidence" value="ECO:0007669"/>
    <property type="project" value="UniProtKB-KW"/>
</dbReference>
<dbReference type="Pfam" id="PF02902">
    <property type="entry name" value="Peptidase_C48"/>
    <property type="match status" value="1"/>
</dbReference>
<keyword evidence="2" id="KW-0645">Protease</keyword>
<dbReference type="SUPFAM" id="SSF54001">
    <property type="entry name" value="Cysteine proteinases"/>
    <property type="match status" value="1"/>
</dbReference>
<comment type="caution">
    <text evidence="5">The sequence shown here is derived from an EMBL/GenBank/DDBJ whole genome shotgun (WGS) entry which is preliminary data.</text>
</comment>
<keyword evidence="3" id="KW-0378">Hydrolase</keyword>
<evidence type="ECO:0000256" key="3">
    <source>
        <dbReference type="ARBA" id="ARBA00022801"/>
    </source>
</evidence>
<comment type="similarity">
    <text evidence="1">Belongs to the peptidase C48 family.</text>
</comment>
<dbReference type="AlphaFoldDB" id="A0ABD3BN00"/>
<dbReference type="EMBL" id="JAVIJP010000070">
    <property type="protein sequence ID" value="KAL3618876.1"/>
    <property type="molecule type" value="Genomic_DNA"/>
</dbReference>
<proteinExistence type="inferred from homology"/>
<feature type="domain" description="Ubiquitin-like protease family profile" evidence="4">
    <location>
        <begin position="51"/>
        <end position="178"/>
    </location>
</feature>
<evidence type="ECO:0000313" key="5">
    <source>
        <dbReference type="EMBL" id="KAL3618876.1"/>
    </source>
</evidence>
<dbReference type="Gene3D" id="3.40.395.10">
    <property type="entry name" value="Adenoviral Proteinase, Chain A"/>
    <property type="match status" value="1"/>
</dbReference>
<sequence>MYQENKASLIISADKGQMEKLNPEDESVQILLNLVLGKPMHMTESWAPLVPITAVDKIYVVWYFAEYFYPLVIDLVKCEVWIIDSLSNNTIEAKRVTRYDGTLCLSHILPAILQLSGFYDERKNLKPVNGEWDLRFADKEQCFFQTDGVSCGPFSCKMMEVLISRRALPNITQENMTYILGDALLNAFLVLVNPRQNNVSEYYICFIKVDLSKFRREN</sequence>
<dbReference type="InterPro" id="IPR003653">
    <property type="entry name" value="Peptidase_C48_C"/>
</dbReference>
<accession>A0ABD3BN00</accession>
<protein>
    <recommendedName>
        <fullName evidence="4">Ubiquitin-like protease family profile domain-containing protein</fullName>
    </recommendedName>
</protein>
<evidence type="ECO:0000259" key="4">
    <source>
        <dbReference type="Pfam" id="PF02902"/>
    </source>
</evidence>
<dbReference type="InterPro" id="IPR038765">
    <property type="entry name" value="Papain-like_cys_pep_sf"/>
</dbReference>
<keyword evidence="6" id="KW-1185">Reference proteome</keyword>
<name>A0ABD3BN00_9LAMI</name>
<dbReference type="GO" id="GO:0008233">
    <property type="term" value="F:peptidase activity"/>
    <property type="evidence" value="ECO:0007669"/>
    <property type="project" value="UniProtKB-KW"/>
</dbReference>